<keyword evidence="2" id="KW-0805">Transcription regulation</keyword>
<keyword evidence="3" id="KW-0804">Transcription</keyword>
<dbReference type="OrthoDB" id="1095242at2759"/>
<dbReference type="PANTHER" id="PTHR47427:SF1">
    <property type="entry name" value="PROTEIN STE12"/>
    <property type="match status" value="1"/>
</dbReference>
<keyword evidence="4" id="KW-0539">Nucleus</keyword>
<evidence type="ECO:0000256" key="5">
    <source>
        <dbReference type="ARBA" id="ARBA00024345"/>
    </source>
</evidence>
<dbReference type="AlphaFoldDB" id="R0M7W2"/>
<comment type="subcellular location">
    <subcellularLocation>
        <location evidence="1">Nucleus</location>
    </subcellularLocation>
</comment>
<dbReference type="STRING" id="578461.R0M7W2"/>
<sequence>MMLNTDKDLFEFLTNAPKLFREGERIRKFQLRNGDFVHCVLWNMHFYITGTDIVKILIWRFQNAGRSLNSLKKFEEGVFSDLRNLKPGIDATLEGPRSEFLEFLYKNGCIRTQKKQKVFYWYSVPHDALFCDALERDLRRETNMYTYNKYMNSLARHNPAFNQNGPRQSTKKFPMEYDTRYSRSQESFNKMPLSRKTHLDSRHAFDSQNPLDMNLSLASRSSNDLRNIENLKNPFESSPLNNRLNESFQRQRPIYTHEEPSNHLNTSFSVKDQLFTDSTHKVYPEPDYLEDDLFSNDKQNKQVNPATIEKTTIPDSFFLNDYDFLRNGDTTGIETHDKRENNNINGNQRDQKNGFKRFSAFN</sequence>
<dbReference type="GO" id="GO:2000220">
    <property type="term" value="P:regulation of pseudohyphal growth"/>
    <property type="evidence" value="ECO:0007669"/>
    <property type="project" value="TreeGrafter"/>
</dbReference>
<dbReference type="GO" id="GO:1990527">
    <property type="term" value="C:Tec1p-Ste12p-Dig1p complex"/>
    <property type="evidence" value="ECO:0007669"/>
    <property type="project" value="TreeGrafter"/>
</dbReference>
<organism evidence="7 8">
    <name type="scientific">Nosema bombycis (strain CQ1 / CVCC 102059)</name>
    <name type="common">Microsporidian parasite</name>
    <name type="synonym">Pebrine of silkworm</name>
    <dbReference type="NCBI Taxonomy" id="578461"/>
    <lineage>
        <taxon>Eukaryota</taxon>
        <taxon>Fungi</taxon>
        <taxon>Fungi incertae sedis</taxon>
        <taxon>Microsporidia</taxon>
        <taxon>Nosematidae</taxon>
        <taxon>Nosema</taxon>
    </lineage>
</organism>
<keyword evidence="8" id="KW-1185">Reference proteome</keyword>
<evidence type="ECO:0000256" key="4">
    <source>
        <dbReference type="ARBA" id="ARBA00023242"/>
    </source>
</evidence>
<name>R0M7W2_NOSB1</name>
<dbReference type="SMART" id="SM00424">
    <property type="entry name" value="STE"/>
    <property type="match status" value="1"/>
</dbReference>
<evidence type="ECO:0000256" key="3">
    <source>
        <dbReference type="ARBA" id="ARBA00023163"/>
    </source>
</evidence>
<gene>
    <name evidence="7" type="primary">STE12</name>
    <name evidence="7" type="ORF">NBO_40g0005</name>
</gene>
<dbReference type="EMBL" id="KB908948">
    <property type="protein sequence ID" value="EOB14084.1"/>
    <property type="molecule type" value="Genomic_DNA"/>
</dbReference>
<comment type="similarity">
    <text evidence="5">Belongs to the STE12 transcription factor family.</text>
</comment>
<evidence type="ECO:0000313" key="7">
    <source>
        <dbReference type="EMBL" id="EOB14084.1"/>
    </source>
</evidence>
<evidence type="ECO:0000256" key="6">
    <source>
        <dbReference type="SAM" id="MobiDB-lite"/>
    </source>
</evidence>
<reference evidence="7 8" key="1">
    <citation type="journal article" date="2013" name="BMC Genomics">
        <title>Comparative genomics of parasitic silkworm microsporidia reveal an association between genome expansion and host adaptation.</title>
        <authorList>
            <person name="Pan G."/>
            <person name="Xu J."/>
            <person name="Li T."/>
            <person name="Xia Q."/>
            <person name="Liu S.L."/>
            <person name="Zhang G."/>
            <person name="Li S."/>
            <person name="Li C."/>
            <person name="Liu H."/>
            <person name="Yang L."/>
            <person name="Liu T."/>
            <person name="Zhang X."/>
            <person name="Wu Z."/>
            <person name="Fan W."/>
            <person name="Dang X."/>
            <person name="Xiang H."/>
            <person name="Tao M."/>
            <person name="Li Y."/>
            <person name="Hu J."/>
            <person name="Li Z."/>
            <person name="Lin L."/>
            <person name="Luo J."/>
            <person name="Geng L."/>
            <person name="Wang L."/>
            <person name="Long M."/>
            <person name="Wan Y."/>
            <person name="He N."/>
            <person name="Zhang Z."/>
            <person name="Lu C."/>
            <person name="Keeling P.J."/>
            <person name="Wang J."/>
            <person name="Xiang Z."/>
            <person name="Zhou Z."/>
        </authorList>
    </citation>
    <scope>NUCLEOTIDE SEQUENCE [LARGE SCALE GENOMIC DNA]</scope>
    <source>
        <strain evidence="8">CQ1 / CVCC 102059</strain>
    </source>
</reference>
<dbReference type="Pfam" id="PF02200">
    <property type="entry name" value="STE"/>
    <property type="match status" value="1"/>
</dbReference>
<dbReference type="Proteomes" id="UP000016927">
    <property type="component" value="Unassembled WGS sequence"/>
</dbReference>
<proteinExistence type="inferred from homology"/>
<protein>
    <submittedName>
        <fullName evidence="7">Transcription factor steA</fullName>
    </submittedName>
</protein>
<evidence type="ECO:0000256" key="2">
    <source>
        <dbReference type="ARBA" id="ARBA00023015"/>
    </source>
</evidence>
<evidence type="ECO:0000313" key="8">
    <source>
        <dbReference type="Proteomes" id="UP000016927"/>
    </source>
</evidence>
<accession>R0M7W2</accession>
<dbReference type="GO" id="GO:0003700">
    <property type="term" value="F:DNA-binding transcription factor activity"/>
    <property type="evidence" value="ECO:0007669"/>
    <property type="project" value="InterPro"/>
</dbReference>
<feature type="region of interest" description="Disordered" evidence="6">
    <location>
        <begin position="333"/>
        <end position="362"/>
    </location>
</feature>
<dbReference type="InterPro" id="IPR052127">
    <property type="entry name" value="STE12_transcription_factor"/>
</dbReference>
<dbReference type="VEuPathDB" id="MicrosporidiaDB:NBO_40g0005"/>
<evidence type="ECO:0000256" key="1">
    <source>
        <dbReference type="ARBA" id="ARBA00004123"/>
    </source>
</evidence>
<dbReference type="GO" id="GO:1990526">
    <property type="term" value="C:Ste12p-Dig1p-Dig2p complex"/>
    <property type="evidence" value="ECO:0007669"/>
    <property type="project" value="TreeGrafter"/>
</dbReference>
<dbReference type="InterPro" id="IPR003120">
    <property type="entry name" value="Ste12"/>
</dbReference>
<dbReference type="GO" id="GO:0005634">
    <property type="term" value="C:nucleus"/>
    <property type="evidence" value="ECO:0007669"/>
    <property type="project" value="UniProtKB-SubCell"/>
</dbReference>
<dbReference type="PANTHER" id="PTHR47427">
    <property type="entry name" value="PROTEIN STE12"/>
    <property type="match status" value="1"/>
</dbReference>
<dbReference type="HOGENOM" id="CLU_065182_0_0_1"/>